<feature type="compositionally biased region" description="Polar residues" evidence="1">
    <location>
        <begin position="4854"/>
        <end position="4868"/>
    </location>
</feature>
<feature type="compositionally biased region" description="Acidic residues" evidence="1">
    <location>
        <begin position="943"/>
        <end position="952"/>
    </location>
</feature>
<feature type="region of interest" description="Disordered" evidence="1">
    <location>
        <begin position="4233"/>
        <end position="4254"/>
    </location>
</feature>
<feature type="compositionally biased region" description="Polar residues" evidence="1">
    <location>
        <begin position="1355"/>
        <end position="1364"/>
    </location>
</feature>
<feature type="compositionally biased region" description="Acidic residues" evidence="1">
    <location>
        <begin position="1582"/>
        <end position="1593"/>
    </location>
</feature>
<feature type="compositionally biased region" description="Low complexity" evidence="1">
    <location>
        <begin position="2396"/>
        <end position="2407"/>
    </location>
</feature>
<feature type="transmembrane region" description="Helical" evidence="2">
    <location>
        <begin position="3426"/>
        <end position="3449"/>
    </location>
</feature>
<dbReference type="VEuPathDB" id="ToxoDB:TGMAS_288940B"/>
<feature type="region of interest" description="Disordered" evidence="1">
    <location>
        <begin position="4348"/>
        <end position="4383"/>
    </location>
</feature>
<feature type="compositionally biased region" description="Low complexity" evidence="1">
    <location>
        <begin position="3833"/>
        <end position="3843"/>
    </location>
</feature>
<feature type="transmembrane region" description="Helical" evidence="2">
    <location>
        <begin position="5052"/>
        <end position="5079"/>
    </location>
</feature>
<feature type="compositionally biased region" description="Basic residues" evidence="1">
    <location>
        <begin position="404"/>
        <end position="422"/>
    </location>
</feature>
<feature type="compositionally biased region" description="Polar residues" evidence="1">
    <location>
        <begin position="4236"/>
        <end position="4254"/>
    </location>
</feature>
<feature type="compositionally biased region" description="Basic and acidic residues" evidence="1">
    <location>
        <begin position="782"/>
        <end position="795"/>
    </location>
</feature>
<feature type="compositionally biased region" description="Low complexity" evidence="1">
    <location>
        <begin position="1746"/>
        <end position="1755"/>
    </location>
</feature>
<feature type="region of interest" description="Disordered" evidence="1">
    <location>
        <begin position="1028"/>
        <end position="1049"/>
    </location>
</feature>
<feature type="compositionally biased region" description="Basic and acidic residues" evidence="1">
    <location>
        <begin position="1974"/>
        <end position="1992"/>
    </location>
</feature>
<feature type="compositionally biased region" description="Basic and acidic residues" evidence="1">
    <location>
        <begin position="720"/>
        <end position="741"/>
    </location>
</feature>
<feature type="compositionally biased region" description="Basic and acidic residues" evidence="1">
    <location>
        <begin position="915"/>
        <end position="930"/>
    </location>
</feature>
<feature type="transmembrane region" description="Helical" evidence="2">
    <location>
        <begin position="4973"/>
        <end position="4994"/>
    </location>
</feature>
<feature type="region of interest" description="Disordered" evidence="1">
    <location>
        <begin position="2216"/>
        <end position="2241"/>
    </location>
</feature>
<evidence type="ECO:0000256" key="1">
    <source>
        <dbReference type="SAM" id="MobiDB-lite"/>
    </source>
</evidence>
<evidence type="ECO:0000256" key="2">
    <source>
        <dbReference type="SAM" id="Phobius"/>
    </source>
</evidence>
<comment type="caution">
    <text evidence="3">The sequence shown here is derived from an EMBL/GenBank/DDBJ whole genome shotgun (WGS) entry which is preliminary data.</text>
</comment>
<feature type="region of interest" description="Disordered" evidence="1">
    <location>
        <begin position="3821"/>
        <end position="3873"/>
    </location>
</feature>
<feature type="region of interest" description="Disordered" evidence="1">
    <location>
        <begin position="1412"/>
        <end position="1711"/>
    </location>
</feature>
<feature type="compositionally biased region" description="Low complexity" evidence="1">
    <location>
        <begin position="2373"/>
        <end position="2384"/>
    </location>
</feature>
<feature type="region of interest" description="Disordered" evidence="1">
    <location>
        <begin position="564"/>
        <end position="630"/>
    </location>
</feature>
<feature type="region of interest" description="Disordered" evidence="1">
    <location>
        <begin position="2104"/>
        <end position="2169"/>
    </location>
</feature>
<feature type="compositionally biased region" description="Basic and acidic residues" evidence="1">
    <location>
        <begin position="4128"/>
        <end position="4139"/>
    </location>
</feature>
<feature type="compositionally biased region" description="Basic and acidic residues" evidence="1">
    <location>
        <begin position="760"/>
        <end position="770"/>
    </location>
</feature>
<feature type="region of interest" description="Disordered" evidence="1">
    <location>
        <begin position="2780"/>
        <end position="2879"/>
    </location>
</feature>
<feature type="region of interest" description="Disordered" evidence="1">
    <location>
        <begin position="23"/>
        <end position="69"/>
    </location>
</feature>
<feature type="region of interest" description="Disordered" evidence="1">
    <location>
        <begin position="4851"/>
        <end position="4886"/>
    </location>
</feature>
<dbReference type="Proteomes" id="UP000028821">
    <property type="component" value="Unassembled WGS sequence"/>
</dbReference>
<feature type="compositionally biased region" description="Polar residues" evidence="1">
    <location>
        <begin position="1998"/>
        <end position="2009"/>
    </location>
</feature>
<feature type="region of interest" description="Disordered" evidence="1">
    <location>
        <begin position="2327"/>
        <end position="2414"/>
    </location>
</feature>
<feature type="compositionally biased region" description="Basic and acidic residues" evidence="1">
    <location>
        <begin position="1262"/>
        <end position="1302"/>
    </location>
</feature>
<feature type="region of interest" description="Disordered" evidence="1">
    <location>
        <begin position="2453"/>
        <end position="2556"/>
    </location>
</feature>
<feature type="compositionally biased region" description="Basic and acidic residues" evidence="1">
    <location>
        <begin position="802"/>
        <end position="811"/>
    </location>
</feature>
<feature type="compositionally biased region" description="Basic and acidic residues" evidence="1">
    <location>
        <begin position="1679"/>
        <end position="1711"/>
    </location>
</feature>
<feature type="compositionally biased region" description="Basic and acidic residues" evidence="1">
    <location>
        <begin position="4909"/>
        <end position="4922"/>
    </location>
</feature>
<feature type="compositionally biased region" description="Basic and acidic residues" evidence="1">
    <location>
        <begin position="1757"/>
        <end position="1768"/>
    </location>
</feature>
<feature type="compositionally biased region" description="Basic and acidic residues" evidence="1">
    <location>
        <begin position="2799"/>
        <end position="2814"/>
    </location>
</feature>
<feature type="region of interest" description="Disordered" evidence="1">
    <location>
        <begin position="239"/>
        <end position="262"/>
    </location>
</feature>
<protein>
    <submittedName>
        <fullName evidence="3">Putative transmembrane protein</fullName>
    </submittedName>
</protein>
<feature type="region of interest" description="Disordered" evidence="1">
    <location>
        <begin position="3067"/>
        <end position="3230"/>
    </location>
</feature>
<feature type="compositionally biased region" description="Basic and acidic residues" evidence="1">
    <location>
        <begin position="2515"/>
        <end position="2524"/>
    </location>
</feature>
<feature type="compositionally biased region" description="Gly residues" evidence="1">
    <location>
        <begin position="2329"/>
        <end position="2338"/>
    </location>
</feature>
<feature type="compositionally biased region" description="Basic and acidic residues" evidence="1">
    <location>
        <begin position="1456"/>
        <end position="1481"/>
    </location>
</feature>
<feature type="compositionally biased region" description="Low complexity" evidence="1">
    <location>
        <begin position="4548"/>
        <end position="4560"/>
    </location>
</feature>
<feature type="compositionally biased region" description="Polar residues" evidence="1">
    <location>
        <begin position="2856"/>
        <end position="2866"/>
    </location>
</feature>
<feature type="compositionally biased region" description="Basic and acidic residues" evidence="1">
    <location>
        <begin position="1521"/>
        <end position="1581"/>
    </location>
</feature>
<feature type="compositionally biased region" description="Basic and acidic residues" evidence="1">
    <location>
        <begin position="579"/>
        <end position="589"/>
    </location>
</feature>
<accession>A0A086QHE4</accession>
<keyword evidence="2" id="KW-1133">Transmembrane helix</keyword>
<feature type="compositionally biased region" description="Basic and acidic residues" evidence="1">
    <location>
        <begin position="1648"/>
        <end position="1667"/>
    </location>
</feature>
<feature type="compositionally biased region" description="Basic and acidic residues" evidence="1">
    <location>
        <begin position="599"/>
        <end position="610"/>
    </location>
</feature>
<feature type="region of interest" description="Disordered" evidence="1">
    <location>
        <begin position="345"/>
        <end position="422"/>
    </location>
</feature>
<feature type="region of interest" description="Disordered" evidence="1">
    <location>
        <begin position="670"/>
        <end position="964"/>
    </location>
</feature>
<feature type="region of interest" description="Disordered" evidence="1">
    <location>
        <begin position="107"/>
        <end position="213"/>
    </location>
</feature>
<feature type="compositionally biased region" description="Low complexity" evidence="1">
    <location>
        <begin position="1034"/>
        <end position="1049"/>
    </location>
</feature>
<feature type="compositionally biased region" description="Basic and acidic residues" evidence="1">
    <location>
        <begin position="126"/>
        <end position="156"/>
    </location>
</feature>
<keyword evidence="2" id="KW-0472">Membrane</keyword>
<dbReference type="OrthoDB" id="332448at2759"/>
<feature type="compositionally biased region" description="Basic and acidic residues" evidence="1">
    <location>
        <begin position="1433"/>
        <end position="1446"/>
    </location>
</feature>
<evidence type="ECO:0000313" key="3">
    <source>
        <dbReference type="EMBL" id="KFH12026.1"/>
    </source>
</evidence>
<feature type="region of interest" description="Disordered" evidence="1">
    <location>
        <begin position="4678"/>
        <end position="4743"/>
    </location>
</feature>
<feature type="region of interest" description="Disordered" evidence="1">
    <location>
        <begin position="4537"/>
        <end position="4570"/>
    </location>
</feature>
<feature type="region of interest" description="Disordered" evidence="1">
    <location>
        <begin position="4108"/>
        <end position="4158"/>
    </location>
</feature>
<gene>
    <name evidence="3" type="ORF">TGMAS_288940B</name>
</gene>
<feature type="compositionally biased region" description="Polar residues" evidence="1">
    <location>
        <begin position="888"/>
        <end position="899"/>
    </location>
</feature>
<feature type="region of interest" description="Disordered" evidence="1">
    <location>
        <begin position="1341"/>
        <end position="1386"/>
    </location>
</feature>
<feature type="compositionally biased region" description="Polar residues" evidence="1">
    <location>
        <begin position="2525"/>
        <end position="2541"/>
    </location>
</feature>
<evidence type="ECO:0000313" key="4">
    <source>
        <dbReference type="Proteomes" id="UP000028821"/>
    </source>
</evidence>
<sequence length="5186" mass="552044">LYASLSPWPPTYGSPFLPLHFGSAGQFPSSFPPQEGSRPVAETKNNSGSASSGGDRSRSSAFGGGEAPRGGGFVLVYAADRIVLDGGRISASGEEGWNALHTGSPEFLAAEGRDRTVTEEGGSVDETDRERERHIEEGERPDRGEVDGERGKESKRSWRPGLGSRVSSGERGQDGSKDLGSWSNEDMKERMEDDQQEELEIEGSRGRAGRREVDMGLSSRLSRWLGPLSLWMSPRALRQRTRRPRGRSRGGGEECEGASEREGCEGRNARHKWRKNDREDEHVSFIPLQATAGSGGTVLLISRDLRLSRPLEGGGKILAQGGGCRTSASLETRFQVRRRRESLIDSFDPERVPAQLSTRPLESASQARNDRAPGSVEGNAAETAQYASPAPQGANQGKDDRERKGTKKRSKAVSGGRRRVWRGAHAWREHKKRGGTEAKVKEQERQMRADAWLRSQVWGDCAAGGGGRMALYIQQAHPLVPLVLATGGCSAMTPRVDLLPCSCGGGGTIFSSFHQKLVIHNRLETAVISPAAAFSASAASASIAASGGLETGVTSEARPVKANEAEARASMFPKAGPLDARDEDKRRTLGADPSPPFSKDQDAPLRETGRGSEGAENGALPSNPPPSQRSALLSLTEITSIQPTPLPECLFAPALNVEVDSAVALLLPSSICPGADPLEDKSARQGPRRSRRSEEENDGATERVRETETAGVGGDDATDGEQRVRCNSAVRERQEEIRRLFVDTAKGGENPGRSTDSEEDRNFGRTRKESTPAFQGSNGETAVKREGGSEKKQEHPSTVQLEVEREGERKTNTPQSCTEDDNSCETAGESSKGEGGGSSGNSGADSRDQVLSPNGESKKDTGGETTASASVEKANKNELECYSGFDPSVNSAKLFSNGSDGRKEQSQTAGTQESEAGRDEERSGCDKEGNGDLARQTHYGEQEREEEEENDRGDEGGGSSMSSRVPSGWVVVVGTLLLHGGVKGASLRVLEPLHLHAASGSIRLRQQSVIAFSVSEFTSSSFVTGDADTSQIHPSFSSPPSSSAPSLSSESSSASLRSAAFPLGARFPILSASGSVQIDANASVIFPASLVQAGAPSRLSPFSSTGSAAFSTLHAAPAGRPPPAGAVLAGGEVLLHGSLRSSPPCSASASGSSSAATPPPSRAAPAAFFSLPPSPVPVVVYGQQGLTVGEETPRLQNLILFSDGVVKIQSRAESTSEDDDGARCARLAQKQPVQPCKVLRQFQSAFLAPAVAVLKQIAKDEEMREKRGGVRSREEKRKGEETKTDQNRGRAREAEYGQHDGDQSPAAELKAGVSNSTIVSAQPGGLAVEMNLRTKRQFGRDASGHMSLDPGEPSDSLTHLTGSASFPEAGEHPRRPEHRGKSVAGAGTSRDALLWIREQKRLENLACHFWHSRRSSREKSSGTLEEESGEQTPRNHSDSGARRAGTEHILVPVTSAEKHRRDHEKLAARAGNKEATGERNNTKVQPIEEEVRDRGLPEPTERSRLEGDARREEGETQGTCRRRDAKREKEASEGLREEAQEVGEAHSVKERAERQNEDHWPTGRHTEDSARKEERGVRGEQETDGSEETSDGVEEVRNASNTSTNPGEDRRTATARPSQRATPTIAPNADAQTVQHGEEQGTGPGTESRGKLRGPEWSSERETKEAQSDGNRGANEASVGRDRAAHLSDEDGLERRGRPHAADFRPESREADHGLAVVSNDCQVMLVDTKQARRIEALLDRSEAAAEAGTATQQAKLRSETEADALRHDDGSRLAPLYSLGLIRRLARREAGNFSGGQSGNEQSGGPSKLESVVFWELVESLNAAGAPRFAPPPLIELLLQSSAGSPRPMLFEDAMRIGEASRFSGVSSASPEAVPIAAVGDETSARTHAFLHVSPVAMFSRRHDSPGVPFVRPFLPSLPSWPSSPVHQISAVFGTRSQGNSSRVDLPAPQGEATTATVFATLLTAAWLSRADRETLKSEASRKDAGCKAQEEDVSIFPQTSRKGNETSAGAAGSTRKSHSNKDDEEAEILGGSSANGKTWDDRLRKLANDREVRQHQKRAKETPGIRETLEMLIDGLSFGRPSWYAAGGQLEFKIEGLGEERRVDRREGGEHRRGTGEGEESKRTDAEERISENDESDGERSGYARRDNDDVVRQRGGETRQRKDASDKGNIDALNLLMASPLLMRKLALPTYVPKTRDGGGNQTAHAGALRNLHEHTSDASSQQEWPRESLPPYSVSANTESSSAVSASLLSTLKAVEKLKSAASWLAPLPASPQGNLELPFDIRVYGHSGIVVAENSRVSGAAILLCGGTGAVQIDGKITARGRGCKAGEGPGAGRGHRPSDAYASEPQLTPSPSSVKERREVLGGSGSSGFSLSPSSQRSENATAEPGRGSDGVSSSTSPASSHAFCGAGGGGHVGRGGDGVDPRTGRPCVGTGGVSYDVVANAFPLTPGADLVGDNPKAPGASQPMRSRLASPGVSQDSSPSLEGGGTRVLSADKKAPTREAVQESGDTNEQRDPDETRTPSSTGDSTGTASQATSADEARGGEYTAFEPTSVEKVGSDVVETNAEVPKGSTEFAFAEATAGIATPGTPVHRLSSSSRFLEASLPTTSASGGGGETHRAGAGGGLVWLEAFVVDVRGVVDADGEDAEAMQDVPVDDSVRRALLEEEQQKKIRERQRREDTEATECAEGACRWERRRHRSLRRERSLTILESSRMTGKNTQRYPFLEGGVPEDLSTWVGLPAAQQTERKRLESVEKESQCTRAAIRGDSNACLIAPTGEVAKTRKSQRGNMTEPEDGRPAKETVSRDKSSQHRTRNRESPLVVAGRHRYSDSRVESRRNHEGVVVSSAVPGWNTSDYDSSSRLNGSGEEPPPPSLALSLNPTSQLSVLESQRHLSWVRRLLFLEARDTPRIRAIGKKIREACQADTGSRRSQHVSVEAQAAWIRREGRSTSRSDIAASTGMLKGRAAAPAVAAVPPRLSLHAQGEDHPAEGERSAAAAYLATVLVDLSQAGQGGGAGGSIILRTFALKGSGLLSARGGMGGRCTGGGGGGGVVGIEWLTRAHTQSETGPHGRGQPPTAVGDAPREGRPTPATRSKETQSLSKGQKSDRSAISSAQVKGIPGSGSEDEAPHQDAGGNGVGRREPSVKLNEGGSSVTSAPEEELATETGNAEGRSVDPRRSLLGTRSKQRGAGGESNDVSLSSTSTRHHLPGFPPASGDIDTRGLSGTGAYLGDSGPVLIPSPLPPPLFEPSARDVSKEILGIAQRYPSHFSPDALLEELETLPSQFATRFTGRVDVSGGASDASQVCELLQLPAGLKGFGGQVVALPSLNGESTSCPVGRAGWQCVPCPAGFFQLPGEGFCRACTNRPEGASVYIQEAWLGMRPASSSRCPYACLAGFPDVSINPRCLPPFLFLLDTLRANTAAFALLLCLLFLTLIALANAALLFEWPCDPATQFEAISGVDAPLSFGFQPSNPDPSAFGGGSAFARKPSPGSSSFRYSDSCLFQNEGGPSSAATQALPGGQGSLYGAAFAGGANGSSPSSPAGVSAPPPGLLRKAVQERRSVRMSRPYLTMEDLPYHVQRIVLFGSNTPTNPWGLDASPPPYLLPLVIPERFAAFACHANRLCSYSRGFLLLYNVLRAVYLPAASLLLQAARRRRAARLVSFILSLDNASFPRDVRGLPLSAMSTPKSTTGTPAVFWRSIRARELSFGIKVTVSAGLDTCCLDVLDFDRNPFDYHLYPHSPMVILPSDTQFLAPHGPGAERHGGAAARSLAATSMRETNRSEWLYSSPSGGTSSPDGCRGFLGWCQRVLWMRPQDDQAIGDTDADGVAASRRSASARSKPVGAPNETARKHGVEPTAGGRQEERRRGSPFIEALQQIVGYEESRILFEFFRRKAAEVEEVDLAEAAHLSAAMNAPLGDIGSDISSPSQGSSICRTWTDETVTRGDLYCRGKMLRDHEAGRRDVLCATCGNRLLVSPCGDSKLEGGKYGTPNLEGYPWHCQSPVHYPSADSSLGSFASVHSTPEDADDRGNTCLWRGTLTGEADELLLWRLSAGVASVFELRDGVQKLSAQFFRPHGLQASVCIFPVEGFVTRGDRRERLALLSAHSPGSHGRGNAAPGSKLARGSDKIRFESASRSRAVPVVGPTSDPARRPYAHTVYSPDFVASRLSHEEAPFERMCTSPVHNQTRQEERKGTATLYAFPALSMSANIEDVFQPATPAAALAASVRTTTGQSELPRTSRASSCSGESIGSPASSTFAILRAGSPPPSTLAGDSSAAAYLEGNKSCNRQCVSGFGALARLLSFPSPLHPAPATGLVTDSSVRSEDSRLPYSINLASPSSYYMTTPDAGSTDDNSSCPISGTRGTTKQKSPSRLNHNKSVSSYREFPEVMYTAEFGDTNSALSPMSWLPSWTSAPLPNSGPLPGTPSSPKQTACSSSVVSVAGYMKVRDTSSISRRGILPVRRTRQHVLALVITELPLSCAFAAGYDDIGRRDEVGTPHLLPLAAPLSSAALTSPIDPPRLHPSNLPANVYVSPSSQGSGGGVVSASGTAATGSGPLVSPKPSGSFEIRSEQRRCVSALSRVNGPRYSLTTAASSPSVRKASTQPLLPEDSNILESLPVPNAKLATVRTRDVNVSRPVRSSAGSPAEVRVEDRESLALREGSLSHTVEPYKRPLIEERRGRRGHVGKDELSRHGSRLLSDPKATATPSQSYSCFTEDTRSDAASNGHARVSSDRQTEVNSVEGARLDLMRQMRFREATAGGAPVDCKTAVSRQLLPGAVTGLQAHSAGSNVLAQTATDSFEARGFAYEALPGRNALGAASARRAVAAAALGDLRRRFLQRLGGASGFPENASSSAACAGSTLTPGSEHATPRSARDPTYTHRRGQRFDESWRGFLHGANGTATVHDSRDEKKDQGVDRERGVTGVSFVPYVEAAEAEASTALCRWSEKIATAFTWRLLKKGPIAINSRLAFAAFASLFLFHTVILSVQYYTMYHAAHPAASLLSSSTQNPVTPPLLPPHALVPVPFHLSPTLDMASFRSLHSSFPDAVHFYVALFIPPFVDLFTVVAGLLFLVLWSPSCGELFLMSLPASMLRHVIGCALRVWEQPQQNFVVMSLFELAFFTVLKVAVSAAGSLYLNTVEHHRRLAGSGSTADGVERVVEDVVAACKLCTCSRPRLPRSYPY</sequence>
<feature type="compositionally biased region" description="Basic and acidic residues" evidence="1">
    <location>
        <begin position="4873"/>
        <end position="4886"/>
    </location>
</feature>
<feature type="compositionally biased region" description="Polar residues" evidence="1">
    <location>
        <begin position="3101"/>
        <end position="3119"/>
    </location>
</feature>
<feature type="transmembrane region" description="Helical" evidence="2">
    <location>
        <begin position="5119"/>
        <end position="5140"/>
    </location>
</feature>
<feature type="compositionally biased region" description="Basic and acidic residues" evidence="1">
    <location>
        <begin position="2497"/>
        <end position="2508"/>
    </location>
</feature>
<feature type="compositionally biased region" description="Polar residues" evidence="1">
    <location>
        <begin position="355"/>
        <end position="367"/>
    </location>
</feature>
<feature type="compositionally biased region" description="Polar residues" evidence="1">
    <location>
        <begin position="4709"/>
        <end position="4719"/>
    </location>
</feature>
<keyword evidence="2 3" id="KW-0812">Transmembrane</keyword>
<dbReference type="EMBL" id="AEXC02001568">
    <property type="protein sequence ID" value="KFH12026.1"/>
    <property type="molecule type" value="Genomic_DNA"/>
</dbReference>
<name>A0A086QHE4_TOXGO</name>
<feature type="region of interest" description="Disordered" evidence="1">
    <location>
        <begin position="1974"/>
        <end position="2042"/>
    </location>
</feature>
<proteinExistence type="predicted"/>
<reference evidence="3 4" key="1">
    <citation type="submission" date="2014-04" db="EMBL/GenBank/DDBJ databases">
        <authorList>
            <person name="Sibley D."/>
            <person name="Venepally P."/>
            <person name="Karamycheva S."/>
            <person name="Hadjithomas M."/>
            <person name="Khan A."/>
            <person name="Brunk B."/>
            <person name="Roos D."/>
            <person name="Caler E."/>
            <person name="Lorenzi H."/>
        </authorList>
    </citation>
    <scope>NUCLEOTIDE SEQUENCE [LARGE SCALE GENOMIC DNA]</scope>
    <source>
        <strain evidence="3 4">MAS</strain>
    </source>
</reference>
<feature type="region of interest" description="Disordered" evidence="1">
    <location>
        <begin position="1746"/>
        <end position="1768"/>
    </location>
</feature>
<feature type="compositionally biased region" description="Basic residues" evidence="1">
    <location>
        <begin position="239"/>
        <end position="248"/>
    </location>
</feature>
<feature type="compositionally biased region" description="Basic and acidic residues" evidence="1">
    <location>
        <begin position="1489"/>
        <end position="1514"/>
    </location>
</feature>
<feature type="non-terminal residue" evidence="3">
    <location>
        <position position="1"/>
    </location>
</feature>
<feature type="compositionally biased region" description="Basic and acidic residues" evidence="1">
    <location>
        <begin position="202"/>
        <end position="213"/>
    </location>
</feature>
<feature type="compositionally biased region" description="Basic and acidic residues" evidence="1">
    <location>
        <begin position="2832"/>
        <end position="2845"/>
    </location>
</feature>
<feature type="compositionally biased region" description="Basic and acidic residues" evidence="1">
    <location>
        <begin position="4678"/>
        <end position="4696"/>
    </location>
</feature>
<feature type="region of interest" description="Disordered" evidence="1">
    <location>
        <begin position="1262"/>
        <end position="1306"/>
    </location>
</feature>
<feature type="region of interest" description="Disordered" evidence="1">
    <location>
        <begin position="4902"/>
        <end position="4922"/>
    </location>
</feature>
<organism evidence="3 4">
    <name type="scientific">Toxoplasma gondii MAS</name>
    <dbReference type="NCBI Taxonomy" id="943118"/>
    <lineage>
        <taxon>Eukaryota</taxon>
        <taxon>Sar</taxon>
        <taxon>Alveolata</taxon>
        <taxon>Apicomplexa</taxon>
        <taxon>Conoidasida</taxon>
        <taxon>Coccidia</taxon>
        <taxon>Eucoccidiorida</taxon>
        <taxon>Eimeriorina</taxon>
        <taxon>Sarcocystidae</taxon>
        <taxon>Toxoplasma</taxon>
    </lineage>
</organism>